<sequence>MCPPQYSFIYTQNCTPFGHSCNVSLTKFGYILLYKQIVSIMGAPSAALLKNFSLRRIWPRAQSAVAPSPVTTRFDRELTAELDTLQSLGTSGALGFVKFLDAAITTQKIALDSLVNISYRDDVDREAVDEYLENNIDILDACNFFMERVENLKKYMDSLRVVARLIDTNATTRALDHLDSCHEIVKQCKVVKKSLRKMLKQKLGHESELTEIMCGSKAMALIGCKFLELGLSFYSKVIRMPLMKQSQPMSCSWMRLLHELGKEGGGSDSEKKLQKMGFGSLMMIELQQTVAAAQELKEQVKGKKERDVIKSTSERLKRSNRELGEVLEVIEGRVRDLYKNLIEVRMVLLGILSHARSFISD</sequence>
<dbReference type="GO" id="GO:0048367">
    <property type="term" value="P:shoot system development"/>
    <property type="evidence" value="ECO:0007669"/>
    <property type="project" value="InterPro"/>
</dbReference>
<organism evidence="1 2">
    <name type="scientific">Lupinus albus</name>
    <name type="common">White lupine</name>
    <name type="synonym">Lupinus termis</name>
    <dbReference type="NCBI Taxonomy" id="3870"/>
    <lineage>
        <taxon>Eukaryota</taxon>
        <taxon>Viridiplantae</taxon>
        <taxon>Streptophyta</taxon>
        <taxon>Embryophyta</taxon>
        <taxon>Tracheophyta</taxon>
        <taxon>Spermatophyta</taxon>
        <taxon>Magnoliopsida</taxon>
        <taxon>eudicotyledons</taxon>
        <taxon>Gunneridae</taxon>
        <taxon>Pentapetalae</taxon>
        <taxon>rosids</taxon>
        <taxon>fabids</taxon>
        <taxon>Fabales</taxon>
        <taxon>Fabaceae</taxon>
        <taxon>Papilionoideae</taxon>
        <taxon>50 kb inversion clade</taxon>
        <taxon>genistoids sensu lato</taxon>
        <taxon>core genistoids</taxon>
        <taxon>Genisteae</taxon>
        <taxon>Lupinus</taxon>
    </lineage>
</organism>
<proteinExistence type="predicted"/>
<gene>
    <name evidence="1" type="ORF">Lalb_Chr03g0033361</name>
</gene>
<dbReference type="OrthoDB" id="1878996at2759"/>
<reference evidence="2" key="1">
    <citation type="journal article" date="2020" name="Nat. Commun.">
        <title>Genome sequence of the cluster root forming white lupin.</title>
        <authorList>
            <person name="Hufnagel B."/>
            <person name="Marques A."/>
            <person name="Soriano A."/>
            <person name="Marques L."/>
            <person name="Divol F."/>
            <person name="Doumas P."/>
            <person name="Sallet E."/>
            <person name="Mancinotti D."/>
            <person name="Carrere S."/>
            <person name="Marande W."/>
            <person name="Arribat S."/>
            <person name="Keller J."/>
            <person name="Huneau C."/>
            <person name="Blein T."/>
            <person name="Aime D."/>
            <person name="Laguerre M."/>
            <person name="Taylor J."/>
            <person name="Schubert V."/>
            <person name="Nelson M."/>
            <person name="Geu-Flores F."/>
            <person name="Crespi M."/>
            <person name="Gallardo-Guerrero K."/>
            <person name="Delaux P.-M."/>
            <person name="Salse J."/>
            <person name="Berges H."/>
            <person name="Guyot R."/>
            <person name="Gouzy J."/>
            <person name="Peret B."/>
        </authorList>
    </citation>
    <scope>NUCLEOTIDE SEQUENCE [LARGE SCALE GENOMIC DNA]</scope>
    <source>
        <strain evidence="2">cv. Amiga</strain>
    </source>
</reference>
<comment type="caution">
    <text evidence="1">The sequence shown here is derived from an EMBL/GenBank/DDBJ whole genome shotgun (WGS) entry which is preliminary data.</text>
</comment>
<dbReference type="GO" id="GO:0048364">
    <property type="term" value="P:root development"/>
    <property type="evidence" value="ECO:0007669"/>
    <property type="project" value="InterPro"/>
</dbReference>
<dbReference type="Proteomes" id="UP000447434">
    <property type="component" value="Chromosome 3"/>
</dbReference>
<protein>
    <submittedName>
        <fullName evidence="1">Uncharacterized protein</fullName>
    </submittedName>
</protein>
<dbReference type="Pfam" id="PF03087">
    <property type="entry name" value="BPS1"/>
    <property type="match status" value="1"/>
</dbReference>
<dbReference type="AlphaFoldDB" id="A0A6A4QWJ1"/>
<dbReference type="EMBL" id="WOCE01000003">
    <property type="protein sequence ID" value="KAE9617244.1"/>
    <property type="molecule type" value="Genomic_DNA"/>
</dbReference>
<keyword evidence="2" id="KW-1185">Reference proteome</keyword>
<dbReference type="PANTHER" id="PTHR31509">
    <property type="entry name" value="BPS1-LIKE PROTEIN"/>
    <property type="match status" value="1"/>
</dbReference>
<evidence type="ECO:0000313" key="2">
    <source>
        <dbReference type="Proteomes" id="UP000447434"/>
    </source>
</evidence>
<evidence type="ECO:0000313" key="1">
    <source>
        <dbReference type="EMBL" id="KAE9617244.1"/>
    </source>
</evidence>
<accession>A0A6A4QWJ1</accession>
<dbReference type="InterPro" id="IPR004320">
    <property type="entry name" value="BPS1_pln"/>
</dbReference>
<name>A0A6A4QWJ1_LUPAL</name>